<evidence type="ECO:0000256" key="19">
    <source>
        <dbReference type="SAM" id="SignalP"/>
    </source>
</evidence>
<dbReference type="PRINTS" id="PR01857">
    <property type="entry name" value="ADAMTSFAMILY"/>
</dbReference>
<dbReference type="GO" id="GO:0008270">
    <property type="term" value="F:zinc ion binding"/>
    <property type="evidence" value="ECO:0007669"/>
    <property type="project" value="InterPro"/>
</dbReference>
<feature type="disulfide bond" evidence="16">
    <location>
        <begin position="356"/>
        <end position="439"/>
    </location>
</feature>
<feature type="binding site" evidence="15">
    <location>
        <position position="442"/>
    </location>
    <ligand>
        <name>Ca(2+)</name>
        <dbReference type="ChEBI" id="CHEBI:29108"/>
        <label>2</label>
    </ligand>
</feature>
<dbReference type="InterPro" id="IPR024079">
    <property type="entry name" value="MetalloPept_cat_dom_sf"/>
</dbReference>
<dbReference type="EMBL" id="GHJT01009267">
    <property type="protein sequence ID" value="MOY43238.1"/>
    <property type="molecule type" value="Transcribed_RNA"/>
</dbReference>
<feature type="disulfide bond" evidence="16">
    <location>
        <begin position="559"/>
        <end position="597"/>
    </location>
</feature>
<evidence type="ECO:0000259" key="20">
    <source>
        <dbReference type="PROSITE" id="PS50215"/>
    </source>
</evidence>
<evidence type="ECO:0000256" key="11">
    <source>
        <dbReference type="ARBA" id="ARBA00023049"/>
    </source>
</evidence>
<evidence type="ECO:0000256" key="13">
    <source>
        <dbReference type="ARBA" id="ARBA00023180"/>
    </source>
</evidence>
<dbReference type="InterPro" id="IPR001590">
    <property type="entry name" value="Peptidase_M12B"/>
</dbReference>
<keyword evidence="11" id="KW-0482">Metalloprotease</keyword>
<evidence type="ECO:0000256" key="12">
    <source>
        <dbReference type="ARBA" id="ARBA00023157"/>
    </source>
</evidence>
<dbReference type="InterPro" id="IPR050439">
    <property type="entry name" value="ADAMTS_ADAMTS-like"/>
</dbReference>
<evidence type="ECO:0000256" key="1">
    <source>
        <dbReference type="ARBA" id="ARBA00004302"/>
    </source>
</evidence>
<feature type="disulfide bond" evidence="16">
    <location>
        <begin position="555"/>
        <end position="592"/>
    </location>
</feature>
<dbReference type="FunFam" id="3.40.390.10:FF:000001">
    <property type="entry name" value="A disintegrin and metalloproteinase with thrombospondin motifs 1"/>
    <property type="match status" value="1"/>
</dbReference>
<feature type="binding site" evidence="15">
    <location>
        <position position="327"/>
    </location>
    <ligand>
        <name>Ca(2+)</name>
        <dbReference type="ChEBI" id="CHEBI:29108"/>
        <label>1</label>
    </ligand>
</feature>
<evidence type="ECO:0000256" key="8">
    <source>
        <dbReference type="ARBA" id="ARBA00022801"/>
    </source>
</evidence>
<feature type="domain" description="Peptidase M12B" evidence="20">
    <location>
        <begin position="234"/>
        <end position="444"/>
    </location>
</feature>
<dbReference type="GO" id="GO:0006508">
    <property type="term" value="P:proteolysis"/>
    <property type="evidence" value="ECO:0007669"/>
    <property type="project" value="UniProtKB-KW"/>
</dbReference>
<keyword evidence="15" id="KW-0106">Calcium</keyword>
<feature type="disulfide bond" evidence="16">
    <location>
        <begin position="491"/>
        <end position="525"/>
    </location>
</feature>
<evidence type="ECO:0000256" key="9">
    <source>
        <dbReference type="ARBA" id="ARBA00022833"/>
    </source>
</evidence>
<dbReference type="InterPro" id="IPR013273">
    <property type="entry name" value="ADAMTS/ADAMTS-like"/>
</dbReference>
<feature type="active site" evidence="14 17">
    <location>
        <position position="379"/>
    </location>
</feature>
<keyword evidence="4" id="KW-0645">Protease</keyword>
<organism evidence="22">
    <name type="scientific">Ixodes scapularis</name>
    <name type="common">Black-legged tick</name>
    <name type="synonym">Deer tick</name>
    <dbReference type="NCBI Taxonomy" id="6945"/>
    <lineage>
        <taxon>Eukaryota</taxon>
        <taxon>Metazoa</taxon>
        <taxon>Ecdysozoa</taxon>
        <taxon>Arthropoda</taxon>
        <taxon>Chelicerata</taxon>
        <taxon>Arachnida</taxon>
        <taxon>Acari</taxon>
        <taxon>Parasitiformes</taxon>
        <taxon>Ixodida</taxon>
        <taxon>Ixodoidea</taxon>
        <taxon>Ixodidae</taxon>
        <taxon>Ixodinae</taxon>
        <taxon>Ixodes</taxon>
    </lineage>
</organism>
<feature type="disulfide bond" evidence="16">
    <location>
        <begin position="338"/>
        <end position="344"/>
    </location>
</feature>
<feature type="domain" description="GON" evidence="21">
    <location>
        <begin position="1721"/>
        <end position="1919"/>
    </location>
</feature>
<evidence type="ECO:0000259" key="21">
    <source>
        <dbReference type="PROSITE" id="PS51046"/>
    </source>
</evidence>
<dbReference type="VEuPathDB" id="VectorBase:ISCW021991"/>
<dbReference type="VEuPathDB" id="VectorBase:ISCP_020358"/>
<evidence type="ECO:0000256" key="5">
    <source>
        <dbReference type="ARBA" id="ARBA00022723"/>
    </source>
</evidence>
<dbReference type="SMART" id="SM00209">
    <property type="entry name" value="TSP1"/>
    <property type="match status" value="15"/>
</dbReference>
<keyword evidence="2" id="KW-0964">Secreted</keyword>
<evidence type="ECO:0000313" key="22">
    <source>
        <dbReference type="EMBL" id="MOY43238.1"/>
    </source>
</evidence>
<evidence type="ECO:0000256" key="17">
    <source>
        <dbReference type="PROSITE-ProRule" id="PRU00276"/>
    </source>
</evidence>
<feature type="disulfide bond" evidence="16">
    <location>
        <begin position="485"/>
        <end position="506"/>
    </location>
</feature>
<dbReference type="PANTHER" id="PTHR13723:SF278">
    <property type="entry name" value="ADAM METALLOPEPTIDASE WITH THROMBOSPONDIN TYPE 1 MOTIF A, ISOFORM B"/>
    <property type="match status" value="1"/>
</dbReference>
<feature type="binding site" evidence="15 17">
    <location>
        <position position="382"/>
    </location>
    <ligand>
        <name>Zn(2+)</name>
        <dbReference type="ChEBI" id="CHEBI:29105"/>
        <note>catalytic</note>
    </ligand>
</feature>
<dbReference type="GO" id="GO:0004222">
    <property type="term" value="F:metalloendopeptidase activity"/>
    <property type="evidence" value="ECO:0007669"/>
    <property type="project" value="InterPro"/>
</dbReference>
<dbReference type="PROSITE" id="PS50215">
    <property type="entry name" value="ADAM_MEPRO"/>
    <property type="match status" value="1"/>
</dbReference>
<dbReference type="FunFam" id="2.20.100.10:FF:000005">
    <property type="entry name" value="ADAM metallopeptidase with thrombospondin type 1 motif 9"/>
    <property type="match status" value="6"/>
</dbReference>
<reference evidence="22" key="1">
    <citation type="submission" date="2019-04" db="EMBL/GenBank/DDBJ databases">
        <title>An insight into the mialome of Ixodes scapularis.</title>
        <authorList>
            <person name="Ribeiro J.M."/>
            <person name="Mather T.N."/>
            <person name="Karim S."/>
        </authorList>
    </citation>
    <scope>NUCLEOTIDE SEQUENCE</scope>
</reference>
<keyword evidence="13" id="KW-0325">Glycoprotein</keyword>
<dbReference type="InterPro" id="IPR036383">
    <property type="entry name" value="TSP1_rpt_sf"/>
</dbReference>
<dbReference type="InterPro" id="IPR012314">
    <property type="entry name" value="Pept_M12B_GON-ADAMTSs"/>
</dbReference>
<evidence type="ECO:0000256" key="16">
    <source>
        <dbReference type="PIRSR" id="PIRSR613273-3"/>
    </source>
</evidence>
<dbReference type="VEuPathDB" id="VectorBase:ISCP_025314"/>
<evidence type="ECO:0000256" key="7">
    <source>
        <dbReference type="ARBA" id="ARBA00022737"/>
    </source>
</evidence>
<dbReference type="Pfam" id="PF00090">
    <property type="entry name" value="TSP_1"/>
    <property type="match status" value="1"/>
</dbReference>
<feature type="binding site" evidence="15 17">
    <location>
        <position position="378"/>
    </location>
    <ligand>
        <name>Zn(2+)</name>
        <dbReference type="ChEBI" id="CHEBI:29105"/>
        <note>catalytic</note>
    </ligand>
</feature>
<feature type="binding site" evidence="15">
    <location>
        <position position="439"/>
    </location>
    <ligand>
        <name>Ca(2+)</name>
        <dbReference type="ChEBI" id="CHEBI:29108"/>
        <label>1</label>
    </ligand>
</feature>
<dbReference type="FunFam" id="2.20.100.10:FF:000006">
    <property type="entry name" value="A disintegrin and metalloproteinase with thrombospondin motifs 1"/>
    <property type="match status" value="1"/>
</dbReference>
<dbReference type="PROSITE" id="PS50092">
    <property type="entry name" value="TSP1"/>
    <property type="match status" value="14"/>
</dbReference>
<feature type="binding site" evidence="15">
    <location>
        <position position="237"/>
    </location>
    <ligand>
        <name>Ca(2+)</name>
        <dbReference type="ChEBI" id="CHEBI:29108"/>
        <label>1</label>
    </ligand>
</feature>
<keyword evidence="7" id="KW-0677">Repeat</keyword>
<dbReference type="VEuPathDB" id="VectorBase:ISCI021983"/>
<evidence type="ECO:0000256" key="3">
    <source>
        <dbReference type="ARBA" id="ARBA00022530"/>
    </source>
</evidence>
<feature type="binding site" evidence="15">
    <location>
        <position position="320"/>
    </location>
    <ligand>
        <name>Ca(2+)</name>
        <dbReference type="ChEBI" id="CHEBI:29108"/>
        <label>2</label>
    </ligand>
</feature>
<sequence>MRCSLAAALFVYCLSVAAAERLSGSGRTRTTRTVYPERLPYGSKPRWPRSLPGEDSGGLNASSGPRSELYRLDRGLTLALVPDSRHLSPTLVTLRFGEDSLPDGRTLVPDTEDLGHCYYTGHVLGQRDSRAVVSLCDGMTGYIQTATQGLLTIEPVRRGDGVRDKDGSRSPHLLTLHQVGPDVDAAPSLPASSRNATTGATWRGAIESNEIPWQGLRRPPRSRRRRKRSYSLEQHVEVLVAADSKMARYHGKNLKHYILTLMAAVAHIYKDPSIGNLLDIAVVKLIFMEEEEDNEIISPSASSTLKNFCRWQQKHNHLDDSHPYHHDTAILLTREDLCRLPKTCDTLGLAQSGMICDPHSSCSIVEDNGLSAAFTIAHELGHVLNIPHDDDQKCSKYRAASQPLHVMARMLDYNSRPWSWSECSRHYITTFLDAGYGQCLRDSPAENLLLPEDVAPSSRASTQPGELFDMDRQCELVFGRGAKICPYMPVCKRLWCTVHSNLQGGCRTQHMPWADGTTCGKRHWCQKGECVAVMDQGSRRKVDGDWGPWQGYGRCSRTCGGGIQSARRECDSPRPAFGGKYCVGERVRYRSCNTEPCPAGSMDFREEQCSAFNGKTFNFPDVPTNAKWTAHYSGISHVDTCKLYCRVVGMSAYYLLKEKVIDGTACNPESFDVCINGVCKSAGCDHQLNSTATTDMCGVCRGDNATCRTITGDFSRAKYRAEFGYNFVAKIPAGASFVDVRQFGFEKDDNYLALKSAEDEYLLNGNFTVSMFRKTLRYGGTIIEYSGSNASIERINATKPLGKELHLMVLTVGKVESPDIRYEYTVSIRDDQQYVWELSPQWTECSRPCQGHRYRQAHCKRRLDGMRVEEARCHPGSRPQPLAEVCNLHCTLRWKVGEKSECSARCGTGVRTLKVQCVQQTDGQPQERVVADALCEPEKAKPPETEKCGRPCHSFRWVYDDWAPCSKTCGGGEQVRTATCVGENQEAHPDSQCDASTRSVKRPCNQADCPRWEVGQWTECSVTCGSGLRRRPLWCQQEKVLAEHFCHPAPRPVDAEPCEMAPCETADWHVGKEAPCPVSCGGGVTQRNVTCRSSSGAVVDSVHCRGSPQPPTTVDCNLAPCPPPQRQPSPVPLPERTNGVTSASLPFPEQATQSASSTYAVWRSAPWSQCSVSCGSGLIKRQVSCVHEVTGALLPNEDCNGRGPKPVTAEACDGGPCGHWQHGDWGACSVSCGQGIATRRVRCLASSPSQEHLPDDRCEESSRPRSEQACQVPCGAGGIMSDGASAMHHPSGNFVEGPYKWRIGLWGTCSKSCGGGVQRRQVVCVDNLDSKSHACNPQLRPPETQHCNTDECPVWAMGEWTQCDQECGGGHQTRQVACQGRMGLPLMDAHCPQPRPESRRSCNSHSCASPLLSHRWHSGSWSPCSVTCGTGVMKRKIECLDSSHNAAPYIKCEGDPPEHAKTCTMEECPKWQLSPWSPCTAPCGNGTQKRVARCMKRGQEVSPLNCHGKRPSPQVRTCNLRPCHYRWKKKRWTPCSATCGGGSQTRTVVCVDRSERLAPERFCNSQRRPKVVRHCAVHPCPFIWKTSDWSECSQTCGEGFQKRAVTCHKVNPYGWADPVPLADAERRHGDAWPHEWRAAHYCTPHDRPATTRPCMVGHCGDGVFWRPGPWTPCSTSCGPGKQKRRLRCHDNRGKRVNNSHCSAALKHRIKRKRRCMLRPCSAVSCEEVQRRGGVHTDGEQQLNIRGRQVKVYCARMNTSSPKEYISLDSGESNNYSEVYGKRLIQSDECPYGGARVDNCDCVDYPAALTTFSKVAFNITSLEVNRHDFTFSRTQKGRPTGFGESGDCYSRAKCPQGRFSLNLAGTDFVVADATKWVTQGPHAVIKLRRLQEGQIIQGQCGGYCGTCFPDPTRGLLLDVRPP</sequence>
<accession>A0A4D5S155</accession>
<evidence type="ECO:0000256" key="18">
    <source>
        <dbReference type="SAM" id="MobiDB-lite"/>
    </source>
</evidence>
<comment type="caution">
    <text evidence="17">Lacks conserved residue(s) required for the propagation of feature annotation.</text>
</comment>
<keyword evidence="10" id="KW-0084">Basement membrane</keyword>
<dbReference type="Gene3D" id="2.20.100.10">
    <property type="entry name" value="Thrombospondin type-1 (TSP1) repeat"/>
    <property type="match status" value="13"/>
</dbReference>
<feature type="disulfide bond" evidence="16">
    <location>
        <begin position="309"/>
        <end position="362"/>
    </location>
</feature>
<dbReference type="OrthoDB" id="412680at2759"/>
<dbReference type="Pfam" id="PF17771">
    <property type="entry name" value="ADAMTS_CR_2"/>
    <property type="match status" value="1"/>
</dbReference>
<dbReference type="GO" id="GO:0030198">
    <property type="term" value="P:extracellular matrix organization"/>
    <property type="evidence" value="ECO:0007669"/>
    <property type="project" value="InterPro"/>
</dbReference>
<keyword evidence="5 15" id="KW-0479">Metal-binding</keyword>
<proteinExistence type="predicted"/>
<feature type="signal peptide" evidence="19">
    <location>
        <begin position="1"/>
        <end position="19"/>
    </location>
</feature>
<evidence type="ECO:0000256" key="14">
    <source>
        <dbReference type="PIRSR" id="PIRSR613273-1"/>
    </source>
</evidence>
<feature type="binding site" evidence="15">
    <location>
        <position position="237"/>
    </location>
    <ligand>
        <name>Ca(2+)</name>
        <dbReference type="ChEBI" id="CHEBI:29108"/>
        <label>2</label>
    </ligand>
</feature>
<keyword evidence="12 16" id="KW-1015">Disulfide bond</keyword>
<comment type="subcellular location">
    <subcellularLocation>
        <location evidence="1">Secreted</location>
        <location evidence="1">Extracellular space</location>
        <location evidence="1">Extracellular matrix</location>
        <location evidence="1">Basement membrane</location>
    </subcellularLocation>
</comment>
<feature type="binding site" evidence="15">
    <location>
        <position position="442"/>
    </location>
    <ligand>
        <name>Ca(2+)</name>
        <dbReference type="ChEBI" id="CHEBI:29108"/>
        <label>1</label>
    </ligand>
</feature>
<keyword evidence="6 19" id="KW-0732">Signal</keyword>
<dbReference type="InterPro" id="IPR000884">
    <property type="entry name" value="TSP1_rpt"/>
</dbReference>
<keyword evidence="3" id="KW-0272">Extracellular matrix</keyword>
<dbReference type="GO" id="GO:0005604">
    <property type="term" value="C:basement membrane"/>
    <property type="evidence" value="ECO:0007669"/>
    <property type="project" value="UniProtKB-SubCell"/>
</dbReference>
<dbReference type="SUPFAM" id="SSF82895">
    <property type="entry name" value="TSP-1 type 1 repeat"/>
    <property type="match status" value="14"/>
</dbReference>
<dbReference type="Gene3D" id="3.40.390.10">
    <property type="entry name" value="Collagenase (Catalytic Domain)"/>
    <property type="match status" value="1"/>
</dbReference>
<evidence type="ECO:0000256" key="6">
    <source>
        <dbReference type="ARBA" id="ARBA00022729"/>
    </source>
</evidence>
<feature type="binding site" evidence="15 17">
    <location>
        <position position="388"/>
    </location>
    <ligand>
        <name>Zn(2+)</name>
        <dbReference type="ChEBI" id="CHEBI:29105"/>
        <note>catalytic</note>
    </ligand>
</feature>
<feature type="disulfide bond" evidence="16">
    <location>
        <begin position="474"/>
        <end position="496"/>
    </location>
</feature>
<evidence type="ECO:0000256" key="2">
    <source>
        <dbReference type="ARBA" id="ARBA00022525"/>
    </source>
</evidence>
<feature type="disulfide bond" evidence="16">
    <location>
        <begin position="519"/>
        <end position="530"/>
    </location>
</feature>
<comment type="cofactor">
    <cofactor evidence="15">
        <name>Zn(2+)</name>
        <dbReference type="ChEBI" id="CHEBI:29105"/>
    </cofactor>
    <text evidence="15">Binds 1 zinc ion per subunit.</text>
</comment>
<dbReference type="Pfam" id="PF08685">
    <property type="entry name" value="GON"/>
    <property type="match status" value="1"/>
</dbReference>
<feature type="chain" id="PRO_5020023377" evidence="19">
    <location>
        <begin position="20"/>
        <end position="1921"/>
    </location>
</feature>
<evidence type="ECO:0000256" key="10">
    <source>
        <dbReference type="ARBA" id="ARBA00022869"/>
    </source>
</evidence>
<dbReference type="Gene3D" id="3.40.1620.60">
    <property type="match status" value="2"/>
</dbReference>
<feature type="disulfide bond" evidence="16">
    <location>
        <begin position="394"/>
        <end position="423"/>
    </location>
</feature>
<dbReference type="SUPFAM" id="SSF55486">
    <property type="entry name" value="Metalloproteases ('zincins'), catalytic domain"/>
    <property type="match status" value="1"/>
</dbReference>
<dbReference type="VEuPathDB" id="VectorBase:ISCW021983"/>
<keyword evidence="8" id="KW-0378">Hydrolase</keyword>
<feature type="binding site" evidence="15">
    <location>
        <position position="320"/>
    </location>
    <ligand>
        <name>Ca(2+)</name>
        <dbReference type="ChEBI" id="CHEBI:29108"/>
        <label>1</label>
    </ligand>
</feature>
<dbReference type="VEuPathDB" id="VectorBase:ISCI021991"/>
<evidence type="ECO:0000256" key="4">
    <source>
        <dbReference type="ARBA" id="ARBA00022670"/>
    </source>
</evidence>
<dbReference type="InterPro" id="IPR041645">
    <property type="entry name" value="ADAMTS_CR_2"/>
</dbReference>
<protein>
    <submittedName>
        <fullName evidence="22">Putative thrombospondin-like protein</fullName>
    </submittedName>
</protein>
<dbReference type="PANTHER" id="PTHR13723">
    <property type="entry name" value="ADAMTS A DISINTEGRIN AND METALLOPROTEASE WITH THROMBOSPONDIN MOTIFS PROTEASE"/>
    <property type="match status" value="1"/>
</dbReference>
<dbReference type="PROSITE" id="PS51046">
    <property type="entry name" value="GON"/>
    <property type="match status" value="1"/>
</dbReference>
<dbReference type="Pfam" id="PF01421">
    <property type="entry name" value="Reprolysin"/>
    <property type="match status" value="1"/>
</dbReference>
<name>A0A4D5S155_IXOSC</name>
<evidence type="ECO:0000256" key="15">
    <source>
        <dbReference type="PIRSR" id="PIRSR613273-2"/>
    </source>
</evidence>
<dbReference type="InterPro" id="IPR045371">
    <property type="entry name" value="ADAMTS_CR_3"/>
</dbReference>
<feature type="disulfide bond" evidence="16">
    <location>
        <begin position="570"/>
        <end position="582"/>
    </location>
</feature>
<dbReference type="Pfam" id="PF19236">
    <property type="entry name" value="ADAMTS_CR_3"/>
    <property type="match status" value="1"/>
</dbReference>
<dbReference type="Pfam" id="PF05986">
    <property type="entry name" value="ADAMTS_spacer1"/>
    <property type="match status" value="1"/>
</dbReference>
<feature type="region of interest" description="Disordered" evidence="18">
    <location>
        <begin position="25"/>
        <end position="64"/>
    </location>
</feature>
<dbReference type="CDD" id="cd04273">
    <property type="entry name" value="ZnMc_ADAMTS_like"/>
    <property type="match status" value="1"/>
</dbReference>
<keyword evidence="9 15" id="KW-0862">Zinc</keyword>
<dbReference type="Pfam" id="PF19030">
    <property type="entry name" value="TSP1_ADAMTS"/>
    <property type="match status" value="13"/>
</dbReference>
<dbReference type="Gene3D" id="2.60.120.830">
    <property type="match status" value="1"/>
</dbReference>
<dbReference type="InterPro" id="IPR010294">
    <property type="entry name" value="ADAMTS_spacer1"/>
</dbReference>
<dbReference type="FunFam" id="2.60.120.830:FF:000001">
    <property type="entry name" value="A disintegrin and metalloproteinase with thrombospondin motifs 1"/>
    <property type="match status" value="1"/>
</dbReference>